<proteinExistence type="predicted"/>
<sequence length="261" mass="29980">MLQDDYIVWSEIAGFISIACWMVVALPQLYENYKRKSGDSVSLPFVYIWLLGDFFNLLGAILQKLLLTVILIAIYHNAIDFSIILQIYYYRIRRKYKNYDSDEEVSLLQPVRTNPQTSVYRSSTKQFLEILIELVGVCVAGFIMYYISTLFRDSEKDGQGDQQHMELLPQIFGWCSAMLYLGARIPQIIQNHKSQSTEGLSLAMFCFCVLGNVTFCSSILLYSMEFNYLLINLPWLLGNGGTLLFDFILCLHNYGPVNPNS</sequence>
<name>A0ACA9QWQ3_9GLOM</name>
<gene>
    <name evidence="1" type="ORF">RPERSI_LOCUS15996</name>
</gene>
<organism evidence="1 2">
    <name type="scientific">Racocetra persica</name>
    <dbReference type="NCBI Taxonomy" id="160502"/>
    <lineage>
        <taxon>Eukaryota</taxon>
        <taxon>Fungi</taxon>
        <taxon>Fungi incertae sedis</taxon>
        <taxon>Mucoromycota</taxon>
        <taxon>Glomeromycotina</taxon>
        <taxon>Glomeromycetes</taxon>
        <taxon>Diversisporales</taxon>
        <taxon>Gigasporaceae</taxon>
        <taxon>Racocetra</taxon>
    </lineage>
</organism>
<evidence type="ECO:0000313" key="1">
    <source>
        <dbReference type="EMBL" id="CAG8767644.1"/>
    </source>
</evidence>
<protein>
    <submittedName>
        <fullName evidence="1">1024_t:CDS:1</fullName>
    </submittedName>
</protein>
<reference evidence="1" key="1">
    <citation type="submission" date="2021-06" db="EMBL/GenBank/DDBJ databases">
        <authorList>
            <person name="Kallberg Y."/>
            <person name="Tangrot J."/>
            <person name="Rosling A."/>
        </authorList>
    </citation>
    <scope>NUCLEOTIDE SEQUENCE</scope>
    <source>
        <strain evidence="1">MA461A</strain>
    </source>
</reference>
<keyword evidence="2" id="KW-1185">Reference proteome</keyword>
<accession>A0ACA9QWQ3</accession>
<feature type="non-terminal residue" evidence="1">
    <location>
        <position position="261"/>
    </location>
</feature>
<comment type="caution">
    <text evidence="1">The sequence shown here is derived from an EMBL/GenBank/DDBJ whole genome shotgun (WGS) entry which is preliminary data.</text>
</comment>
<evidence type="ECO:0000313" key="2">
    <source>
        <dbReference type="Proteomes" id="UP000789920"/>
    </source>
</evidence>
<dbReference type="Proteomes" id="UP000789920">
    <property type="component" value="Unassembled WGS sequence"/>
</dbReference>
<dbReference type="EMBL" id="CAJVQC010039055">
    <property type="protein sequence ID" value="CAG8767644.1"/>
    <property type="molecule type" value="Genomic_DNA"/>
</dbReference>